<dbReference type="InterPro" id="IPR000847">
    <property type="entry name" value="LysR_HTH_N"/>
</dbReference>
<dbReference type="PANTHER" id="PTHR30537:SF74">
    <property type="entry name" value="HTH-TYPE TRANSCRIPTIONAL REGULATOR TRPI"/>
    <property type="match status" value="1"/>
</dbReference>
<evidence type="ECO:0000256" key="3">
    <source>
        <dbReference type="ARBA" id="ARBA00023125"/>
    </source>
</evidence>
<keyword evidence="3" id="KW-0238">DNA-binding</keyword>
<sequence length="296" mass="33156">MQIPYRRLPSLNSLRAFEATARQGSITRAAEELGVTQSAVSHQIKTLETFTGTPLLTRRGNRFALTPAGLRTMGLLGEGFDLLADAVADLQSPEIRGEVVISCPPAMTTLWLIKAITPLLSSHPELRIGLRSSVEWKAVIGSDVDLCIRYGNGVWKNHRTILLREVELFPVCSPAVAAGLQSPHDLHGVPLLYANDDNDWETWFSCVKMSTMPQIRHYMGNDFLAIETAANGFGVAIGDDVTCRYYLDRGVLVRPFAERKKSNRSFYLIERNRPNQNIAIRTVKEWILNNFSKDWD</sequence>
<dbReference type="Pfam" id="PF03466">
    <property type="entry name" value="LysR_substrate"/>
    <property type="match status" value="1"/>
</dbReference>
<protein>
    <submittedName>
        <fullName evidence="6">LysR substrate-binding domain-containing protein</fullName>
    </submittedName>
</protein>
<dbReference type="Gene3D" id="3.40.190.10">
    <property type="entry name" value="Periplasmic binding protein-like II"/>
    <property type="match status" value="2"/>
</dbReference>
<comment type="similarity">
    <text evidence="1">Belongs to the LysR transcriptional regulatory family.</text>
</comment>
<gene>
    <name evidence="6" type="ORF">ACFOHJ_12360</name>
</gene>
<evidence type="ECO:0000256" key="2">
    <source>
        <dbReference type="ARBA" id="ARBA00023015"/>
    </source>
</evidence>
<dbReference type="PANTHER" id="PTHR30537">
    <property type="entry name" value="HTH-TYPE TRANSCRIPTIONAL REGULATOR"/>
    <property type="match status" value="1"/>
</dbReference>
<dbReference type="InterPro" id="IPR058163">
    <property type="entry name" value="LysR-type_TF_proteobact-type"/>
</dbReference>
<evidence type="ECO:0000259" key="5">
    <source>
        <dbReference type="PROSITE" id="PS50931"/>
    </source>
</evidence>
<dbReference type="Proteomes" id="UP001595583">
    <property type="component" value="Unassembled WGS sequence"/>
</dbReference>
<feature type="domain" description="HTH lysR-type" evidence="5">
    <location>
        <begin position="9"/>
        <end position="66"/>
    </location>
</feature>
<dbReference type="EMBL" id="JBHRTK010000012">
    <property type="protein sequence ID" value="MFC3207010.1"/>
    <property type="molecule type" value="Genomic_DNA"/>
</dbReference>
<dbReference type="SUPFAM" id="SSF53850">
    <property type="entry name" value="Periplasmic binding protein-like II"/>
    <property type="match status" value="1"/>
</dbReference>
<dbReference type="SUPFAM" id="SSF46785">
    <property type="entry name" value="Winged helix' DNA-binding domain"/>
    <property type="match status" value="1"/>
</dbReference>
<evidence type="ECO:0000313" key="7">
    <source>
        <dbReference type="Proteomes" id="UP001595583"/>
    </source>
</evidence>
<organism evidence="6 7">
    <name type="scientific">Aquamicrobium soli</name>
    <dbReference type="NCBI Taxonomy" id="1811518"/>
    <lineage>
        <taxon>Bacteria</taxon>
        <taxon>Pseudomonadati</taxon>
        <taxon>Pseudomonadota</taxon>
        <taxon>Alphaproteobacteria</taxon>
        <taxon>Hyphomicrobiales</taxon>
        <taxon>Phyllobacteriaceae</taxon>
        <taxon>Aquamicrobium</taxon>
    </lineage>
</organism>
<dbReference type="PROSITE" id="PS50931">
    <property type="entry name" value="HTH_LYSR"/>
    <property type="match status" value="1"/>
</dbReference>
<accession>A0ABV7KBQ8</accession>
<dbReference type="InterPro" id="IPR036390">
    <property type="entry name" value="WH_DNA-bd_sf"/>
</dbReference>
<name>A0ABV7KBQ8_9HYPH</name>
<evidence type="ECO:0000256" key="1">
    <source>
        <dbReference type="ARBA" id="ARBA00009437"/>
    </source>
</evidence>
<reference evidence="7" key="1">
    <citation type="journal article" date="2019" name="Int. J. Syst. Evol. Microbiol.">
        <title>The Global Catalogue of Microorganisms (GCM) 10K type strain sequencing project: providing services to taxonomists for standard genome sequencing and annotation.</title>
        <authorList>
            <consortium name="The Broad Institute Genomics Platform"/>
            <consortium name="The Broad Institute Genome Sequencing Center for Infectious Disease"/>
            <person name="Wu L."/>
            <person name="Ma J."/>
        </authorList>
    </citation>
    <scope>NUCLEOTIDE SEQUENCE [LARGE SCALE GENOMIC DNA]</scope>
    <source>
        <strain evidence="7">KCTC 52165</strain>
    </source>
</reference>
<evidence type="ECO:0000313" key="6">
    <source>
        <dbReference type="EMBL" id="MFC3207010.1"/>
    </source>
</evidence>
<dbReference type="Pfam" id="PF00126">
    <property type="entry name" value="HTH_1"/>
    <property type="match status" value="1"/>
</dbReference>
<evidence type="ECO:0000256" key="4">
    <source>
        <dbReference type="ARBA" id="ARBA00023163"/>
    </source>
</evidence>
<dbReference type="InterPro" id="IPR036388">
    <property type="entry name" value="WH-like_DNA-bd_sf"/>
</dbReference>
<dbReference type="InterPro" id="IPR005119">
    <property type="entry name" value="LysR_subst-bd"/>
</dbReference>
<dbReference type="Gene3D" id="1.10.10.10">
    <property type="entry name" value="Winged helix-like DNA-binding domain superfamily/Winged helix DNA-binding domain"/>
    <property type="match status" value="1"/>
</dbReference>
<dbReference type="RefSeq" id="WP_378220811.1">
    <property type="nucleotide sequence ID" value="NZ_JBHRTK010000012.1"/>
</dbReference>
<dbReference type="PRINTS" id="PR00039">
    <property type="entry name" value="HTHLYSR"/>
</dbReference>
<keyword evidence="2" id="KW-0805">Transcription regulation</keyword>
<keyword evidence="7" id="KW-1185">Reference proteome</keyword>
<keyword evidence="4" id="KW-0804">Transcription</keyword>
<comment type="caution">
    <text evidence="6">The sequence shown here is derived from an EMBL/GenBank/DDBJ whole genome shotgun (WGS) entry which is preliminary data.</text>
</comment>
<proteinExistence type="inferred from homology"/>